<dbReference type="PANTHER" id="PTHR43616:SF3">
    <property type="entry name" value="HYDROXYCARBOXYLATE DEHYDROGENASE A"/>
    <property type="match status" value="1"/>
</dbReference>
<feature type="binding site" evidence="3">
    <location>
        <position position="171"/>
    </location>
    <ligand>
        <name>glycerol</name>
        <dbReference type="ChEBI" id="CHEBI:17754"/>
    </ligand>
</feature>
<comment type="caution">
    <text evidence="6">The sequence shown here is derived from an EMBL/GenBank/DDBJ whole genome shotgun (WGS) entry which is preliminary data.</text>
</comment>
<keyword evidence="4" id="KW-0520">NAD</keyword>
<evidence type="ECO:0000256" key="3">
    <source>
        <dbReference type="PIRSR" id="PIRSR000112-1"/>
    </source>
</evidence>
<dbReference type="Proteomes" id="UP000265489">
    <property type="component" value="Unassembled WGS sequence"/>
</dbReference>
<dbReference type="InterPro" id="IPR001670">
    <property type="entry name" value="ADH_Fe/GldA"/>
</dbReference>
<proteinExistence type="predicted"/>
<feature type="binding site" evidence="3">
    <location>
        <position position="257"/>
    </location>
    <ligand>
        <name>glycerol</name>
        <dbReference type="ChEBI" id="CHEBI:17754"/>
    </ligand>
</feature>
<keyword evidence="3" id="KW-0862">Zinc</keyword>
<dbReference type="GeneID" id="66578520"/>
<dbReference type="CDD" id="cd08171">
    <property type="entry name" value="GlyDH-like"/>
    <property type="match status" value="1"/>
</dbReference>
<dbReference type="SUPFAM" id="SSF56796">
    <property type="entry name" value="Dehydroquinate synthase-like"/>
    <property type="match status" value="1"/>
</dbReference>
<gene>
    <name evidence="6" type="ORF">DWW32_01535</name>
</gene>
<feature type="domain" description="Alcohol dehydrogenase iron-type/glycerol dehydrogenase GldA" evidence="5">
    <location>
        <begin position="8"/>
        <end position="147"/>
    </location>
</feature>
<feature type="binding site" evidence="4">
    <location>
        <begin position="117"/>
        <end position="120"/>
    </location>
    <ligand>
        <name>NAD(+)</name>
        <dbReference type="ChEBI" id="CHEBI:57540"/>
    </ligand>
</feature>
<keyword evidence="2" id="KW-0560">Oxidoreductase</keyword>
<dbReference type="AlphaFoldDB" id="A0A395WBM5"/>
<feature type="binding site" evidence="3">
    <location>
        <position position="274"/>
    </location>
    <ligand>
        <name>glycerol</name>
        <dbReference type="ChEBI" id="CHEBI:17754"/>
    </ligand>
</feature>
<evidence type="ECO:0000256" key="1">
    <source>
        <dbReference type="ARBA" id="ARBA00022723"/>
    </source>
</evidence>
<dbReference type="Pfam" id="PF00465">
    <property type="entry name" value="Fe-ADH"/>
    <property type="match status" value="1"/>
</dbReference>
<dbReference type="GO" id="GO:0046872">
    <property type="term" value="F:metal ion binding"/>
    <property type="evidence" value="ECO:0007669"/>
    <property type="project" value="UniProtKB-KW"/>
</dbReference>
<dbReference type="RefSeq" id="WP_118324517.1">
    <property type="nucleotide sequence ID" value="NZ_DAWEIE010000006.1"/>
</dbReference>
<keyword evidence="1 3" id="KW-0479">Metal-binding</keyword>
<dbReference type="GO" id="GO:0016614">
    <property type="term" value="F:oxidoreductase activity, acting on CH-OH group of donors"/>
    <property type="evidence" value="ECO:0007669"/>
    <property type="project" value="InterPro"/>
</dbReference>
<evidence type="ECO:0000259" key="5">
    <source>
        <dbReference type="Pfam" id="PF00465"/>
    </source>
</evidence>
<dbReference type="Gene3D" id="1.20.1090.10">
    <property type="entry name" value="Dehydroquinate synthase-like - alpha domain"/>
    <property type="match status" value="1"/>
</dbReference>
<evidence type="ECO:0000256" key="2">
    <source>
        <dbReference type="ARBA" id="ARBA00023002"/>
    </source>
</evidence>
<evidence type="ECO:0000313" key="6">
    <source>
        <dbReference type="EMBL" id="RGU93722.1"/>
    </source>
</evidence>
<feature type="binding site" evidence="4">
    <location>
        <position position="132"/>
    </location>
    <ligand>
        <name>NAD(+)</name>
        <dbReference type="ChEBI" id="CHEBI:57540"/>
    </ligand>
</feature>
<sequence length="360" mass="39110">MKTIEMSNYSVGESCYNEIGSVCEKYNVKKVVLIGGKRALAAAEPRIREAIKETDIIITDSIVYGIECTMTNVHKLTSNPNVQEADVIFAIGGGKAIDTCKTASIEMDDKMVFSFPTICSNCSAATAIAVVYDDNGALDHYSYPHCPAHIFINPDVIAKAPSEYFWAGIGDALSKQCEVEFATQGKTLDHTATMGLALAKTCTEPLLKYGKQGMEDCKNDTNSAAIEAIALDIVVSTGYVSNLTNQPEYYYNSSIAHAFYNGSCSIARNGHHLHGEVVSFGVLVLYAYAKDEENLMKMAKFNKSIGLPVTLADMDLNESHLEALTQAATKTNEWKNAPFPFTKEEFIAAIKKADAVGQSL</sequence>
<organism evidence="6 7">
    <name type="scientific">Holdemanella biformis</name>
    <dbReference type="NCBI Taxonomy" id="1735"/>
    <lineage>
        <taxon>Bacteria</taxon>
        <taxon>Bacillati</taxon>
        <taxon>Bacillota</taxon>
        <taxon>Erysipelotrichia</taxon>
        <taxon>Erysipelotrichales</taxon>
        <taxon>Erysipelotrichaceae</taxon>
        <taxon>Holdemanella</taxon>
    </lineage>
</organism>
<feature type="binding site" evidence="4">
    <location>
        <position position="126"/>
    </location>
    <ligand>
        <name>NAD(+)</name>
        <dbReference type="ChEBI" id="CHEBI:57540"/>
    </ligand>
</feature>
<accession>A0A395WBM5</accession>
<dbReference type="Gene3D" id="3.40.50.1970">
    <property type="match status" value="1"/>
</dbReference>
<protein>
    <submittedName>
        <fullName evidence="6">Iron-containing alcohol dehydrogenase family protein</fullName>
    </submittedName>
</protein>
<dbReference type="PIRSF" id="PIRSF000112">
    <property type="entry name" value="Glycerol_dehydrogenase"/>
    <property type="match status" value="1"/>
</dbReference>
<dbReference type="InterPro" id="IPR016205">
    <property type="entry name" value="Glycerol_DH"/>
</dbReference>
<evidence type="ECO:0000313" key="7">
    <source>
        <dbReference type="Proteomes" id="UP000265489"/>
    </source>
</evidence>
<feature type="binding site" evidence="4">
    <location>
        <begin position="94"/>
        <end position="98"/>
    </location>
    <ligand>
        <name>NAD(+)</name>
        <dbReference type="ChEBI" id="CHEBI:57540"/>
    </ligand>
</feature>
<comment type="cofactor">
    <cofactor evidence="3">
        <name>Zn(2+)</name>
        <dbReference type="ChEBI" id="CHEBI:29105"/>
    </cofactor>
    <text evidence="3">Binds 1 zinc ion per subunit.</text>
</comment>
<name>A0A395WBM5_9FIRM</name>
<reference evidence="6 7" key="1">
    <citation type="submission" date="2018-08" db="EMBL/GenBank/DDBJ databases">
        <title>A genome reference for cultivated species of the human gut microbiota.</title>
        <authorList>
            <person name="Zou Y."/>
            <person name="Xue W."/>
            <person name="Luo G."/>
        </authorList>
    </citation>
    <scope>NUCLEOTIDE SEQUENCE [LARGE SCALE GENOMIC DNA]</scope>
    <source>
        <strain evidence="6 7">AF15-20</strain>
    </source>
</reference>
<evidence type="ECO:0000256" key="4">
    <source>
        <dbReference type="PIRSR" id="PIRSR000112-3"/>
    </source>
</evidence>
<dbReference type="PANTHER" id="PTHR43616">
    <property type="entry name" value="GLYCEROL DEHYDROGENASE"/>
    <property type="match status" value="1"/>
</dbReference>
<dbReference type="EMBL" id="QRYQ01000002">
    <property type="protein sequence ID" value="RGU93722.1"/>
    <property type="molecule type" value="Genomic_DNA"/>
</dbReference>